<evidence type="ECO:0000256" key="3">
    <source>
        <dbReference type="ARBA" id="ARBA00023004"/>
    </source>
</evidence>
<evidence type="ECO:0000313" key="7">
    <source>
        <dbReference type="EMBL" id="KAG2374263.1"/>
    </source>
</evidence>
<protein>
    <recommendedName>
        <fullName evidence="6">Rieske domain-containing protein</fullName>
    </recommendedName>
</protein>
<dbReference type="PRINTS" id="PR00162">
    <property type="entry name" value="RIESKE"/>
</dbReference>
<organism evidence="7 8">
    <name type="scientific">Naegleria lovaniensis</name>
    <name type="common">Amoeba</name>
    <dbReference type="NCBI Taxonomy" id="51637"/>
    <lineage>
        <taxon>Eukaryota</taxon>
        <taxon>Discoba</taxon>
        <taxon>Heterolobosea</taxon>
        <taxon>Tetramitia</taxon>
        <taxon>Eutetramitia</taxon>
        <taxon>Vahlkampfiidae</taxon>
        <taxon>Naegleria</taxon>
    </lineage>
</organism>
<keyword evidence="8" id="KW-1185">Reference proteome</keyword>
<dbReference type="GO" id="GO:0046872">
    <property type="term" value="F:metal ion binding"/>
    <property type="evidence" value="ECO:0007669"/>
    <property type="project" value="UniProtKB-KW"/>
</dbReference>
<feature type="domain" description="Rieske" evidence="6">
    <location>
        <begin position="437"/>
        <end position="530"/>
    </location>
</feature>
<dbReference type="Pfam" id="PF01266">
    <property type="entry name" value="DAO"/>
    <property type="match status" value="1"/>
</dbReference>
<gene>
    <name evidence="7" type="ORF">C9374_010833</name>
</gene>
<evidence type="ECO:0000256" key="1">
    <source>
        <dbReference type="ARBA" id="ARBA00022714"/>
    </source>
</evidence>
<comment type="caution">
    <text evidence="7">The sequence shown here is derived from an EMBL/GenBank/DDBJ whole genome shotgun (WGS) entry which is preliminary data.</text>
</comment>
<keyword evidence="5" id="KW-1015">Disulfide bond</keyword>
<keyword evidence="3" id="KW-0408">Iron</keyword>
<dbReference type="InterPro" id="IPR005805">
    <property type="entry name" value="Rieske_Fe-S_prot_C"/>
</dbReference>
<dbReference type="GO" id="GO:0016020">
    <property type="term" value="C:membrane"/>
    <property type="evidence" value="ECO:0007669"/>
    <property type="project" value="InterPro"/>
</dbReference>
<dbReference type="PANTHER" id="PTHR13847:SF274">
    <property type="entry name" value="RIESKE 2FE-2S IRON-SULFUR PROTEIN YHFW-RELATED"/>
    <property type="match status" value="1"/>
</dbReference>
<evidence type="ECO:0000259" key="6">
    <source>
        <dbReference type="PROSITE" id="PS51296"/>
    </source>
</evidence>
<dbReference type="Gene3D" id="3.50.50.60">
    <property type="entry name" value="FAD/NAD(P)-binding domain"/>
    <property type="match status" value="1"/>
</dbReference>
<name>A0AA88GG48_NAELO</name>
<reference evidence="7 8" key="1">
    <citation type="journal article" date="2018" name="BMC Genomics">
        <title>The genome of Naegleria lovaniensis, the basis for a comparative approach to unravel pathogenicity factors of the human pathogenic amoeba N. fowleri.</title>
        <authorList>
            <person name="Liechti N."/>
            <person name="Schurch N."/>
            <person name="Bruggmann R."/>
            <person name="Wittwer M."/>
        </authorList>
    </citation>
    <scope>NUCLEOTIDE SEQUENCE [LARGE SCALE GENOMIC DNA]</scope>
    <source>
        <strain evidence="7 8">ATCC 30569</strain>
    </source>
</reference>
<dbReference type="SUPFAM" id="SSF51905">
    <property type="entry name" value="FAD/NAD(P)-binding domain"/>
    <property type="match status" value="1"/>
</dbReference>
<dbReference type="Proteomes" id="UP000816034">
    <property type="component" value="Unassembled WGS sequence"/>
</dbReference>
<dbReference type="InterPro" id="IPR017941">
    <property type="entry name" value="Rieske_2Fe-2S"/>
</dbReference>
<evidence type="ECO:0000256" key="4">
    <source>
        <dbReference type="ARBA" id="ARBA00023014"/>
    </source>
</evidence>
<dbReference type="RefSeq" id="XP_044543437.1">
    <property type="nucleotide sequence ID" value="XM_044686421.1"/>
</dbReference>
<dbReference type="PROSITE" id="PS51296">
    <property type="entry name" value="RIESKE"/>
    <property type="match status" value="1"/>
</dbReference>
<keyword evidence="4" id="KW-0411">Iron-sulfur</keyword>
<accession>A0AA88GG48</accession>
<dbReference type="InterPro" id="IPR036188">
    <property type="entry name" value="FAD/NAD-bd_sf"/>
</dbReference>
<dbReference type="PANTHER" id="PTHR13847">
    <property type="entry name" value="SARCOSINE DEHYDROGENASE-RELATED"/>
    <property type="match status" value="1"/>
</dbReference>
<dbReference type="Gene3D" id="3.30.9.10">
    <property type="entry name" value="D-Amino Acid Oxidase, subunit A, domain 2"/>
    <property type="match status" value="1"/>
</dbReference>
<dbReference type="Gene3D" id="2.102.10.10">
    <property type="entry name" value="Rieske [2Fe-2S] iron-sulphur domain"/>
    <property type="match status" value="1"/>
</dbReference>
<dbReference type="InterPro" id="IPR036922">
    <property type="entry name" value="Rieske_2Fe-2S_sf"/>
</dbReference>
<dbReference type="EMBL" id="PYSW02000046">
    <property type="protein sequence ID" value="KAG2374263.1"/>
    <property type="molecule type" value="Genomic_DNA"/>
</dbReference>
<evidence type="ECO:0000256" key="2">
    <source>
        <dbReference type="ARBA" id="ARBA00022723"/>
    </source>
</evidence>
<dbReference type="GO" id="GO:0005737">
    <property type="term" value="C:cytoplasm"/>
    <property type="evidence" value="ECO:0007669"/>
    <property type="project" value="TreeGrafter"/>
</dbReference>
<evidence type="ECO:0000256" key="5">
    <source>
        <dbReference type="ARBA" id="ARBA00023157"/>
    </source>
</evidence>
<dbReference type="AlphaFoldDB" id="A0AA88GG48"/>
<dbReference type="SUPFAM" id="SSF50022">
    <property type="entry name" value="ISP domain"/>
    <property type="match status" value="1"/>
</dbReference>
<keyword evidence="1" id="KW-0001">2Fe-2S</keyword>
<dbReference type="InterPro" id="IPR006076">
    <property type="entry name" value="FAD-dep_OxRdtase"/>
</dbReference>
<dbReference type="Pfam" id="PF00355">
    <property type="entry name" value="Rieske"/>
    <property type="match status" value="1"/>
</dbReference>
<dbReference type="GeneID" id="68103287"/>
<evidence type="ECO:0000313" key="8">
    <source>
        <dbReference type="Proteomes" id="UP000816034"/>
    </source>
</evidence>
<keyword evidence="2" id="KW-0479">Metal-binding</keyword>
<sequence length="530" mass="58272">MRLPIGSIWKKTNHVRNKIPSYPKLTGNGPEVDVCVVGGGVFGLQTALKLQEHGKSVAVVEADKIASGVSSHTTAKVTCLHNIAYSTIENKFGPEVSIHYGRMNLAGLNEIKRIISSYDIDCEWEDSHSYTIALDADELDDIKEEMASLKRAGLETFIATPQSISNEIPFANKGAICLPNQGIFNSYDYCIGIVKALEKNGAYIYEDSRVQDVDYSQPHTVQTDEGNVLAQQVVIATHLPILNRSGHWGVVTPTSSYCVAFEMQDGVEAPLGHYITKGMYDEFGGKSIRRCCKGKILVISGNSHKTGEFPPTGNSEDLYKNLIDFGKRYFKVKDVICCWSGLDYVTADYIPYIGHLHHGINTLYTATGFKKWGFTTSAGAAMIVSDMICGNKAGETAAWAKTFDARRWDLAHSTVSMMKFQAHVSKHFVATRFRDVIKAKDIEDLVNDEGGICKHGMETVAAYKDKNGEFHLFSPSCSHLGCHLDWNAAEQTFDCSCHGSRFSAMDGSVLHGPATKPLPPVPSMSSKMRN</sequence>
<proteinExistence type="predicted"/>
<dbReference type="GO" id="GO:0051537">
    <property type="term" value="F:2 iron, 2 sulfur cluster binding"/>
    <property type="evidence" value="ECO:0007669"/>
    <property type="project" value="UniProtKB-KW"/>
</dbReference>